<comment type="caution">
    <text evidence="2">The sequence shown here is derived from an EMBL/GenBank/DDBJ whole genome shotgun (WGS) entry which is preliminary data.</text>
</comment>
<gene>
    <name evidence="2" type="ORF">GGQ01_003081</name>
</gene>
<accession>A0A9X2ZZZ6</accession>
<evidence type="ECO:0000313" key="3">
    <source>
        <dbReference type="Proteomes" id="UP001155040"/>
    </source>
</evidence>
<name>A0A9X2ZZZ6_9BACT</name>
<reference evidence="2" key="1">
    <citation type="submission" date="2022-08" db="EMBL/GenBank/DDBJ databases">
        <title>Genomic Encyclopedia of Type Strains, Phase V (KMG-V): Genome sequencing to study the core and pangenomes of soil and plant-associated prokaryotes.</title>
        <authorList>
            <person name="Whitman W."/>
        </authorList>
    </citation>
    <scope>NUCLEOTIDE SEQUENCE</scope>
    <source>
        <strain evidence="2">SP3012</strain>
    </source>
</reference>
<sequence>MNRVGFSWSWEWGKVKAGTVSPDYSKYSLGGTTLRGGAVELTPGPFNLAFSGGKAQQAVSPSTSRGFRQASFERWLYAARVGVGQGERSHFHLIGTLGRDVESSLDEFGSARPSENLTVTPDIGISMFDGRLRVETEATLSAFTRDTRTREVSVGVPVPEVLFTPRVGSRVDYAGLSQLEVDLEAFQLDAAYERVQPGFRSLGLSRVRSDQEIIRLNPQLQLLDGKLAVGVDLKRTRNNLLGQRAVQERQRQIGGNVRARLSRRVTISGSYRRVSSRQKPTSESSLSQSLGRRFTSQVASVSPTVTLRSGSVTHSISLSGNYQSLNVRSQTLSGGAARALTGARLSSGNLTTTTSYSLSFPSGLSLSLSGNYLRSGARRLVTKSYGGTLSAGYAFLDRKLQVNLSGGWSANRTRPTGQSQTASQPRATGPVGSRERRSRQLRLNGTASYRLPFGDTIRMKGRILSNRVRRGRGRSFREGQLTVRFSHNF</sequence>
<feature type="compositionally biased region" description="Polar residues" evidence="1">
    <location>
        <begin position="407"/>
        <end position="426"/>
    </location>
</feature>
<feature type="region of interest" description="Disordered" evidence="1">
    <location>
        <begin position="270"/>
        <end position="290"/>
    </location>
</feature>
<dbReference type="EMBL" id="JANUBF010000032">
    <property type="protein sequence ID" value="MCS4037992.1"/>
    <property type="molecule type" value="Genomic_DNA"/>
</dbReference>
<feature type="compositionally biased region" description="Polar residues" evidence="1">
    <location>
        <begin position="277"/>
        <end position="290"/>
    </location>
</feature>
<proteinExistence type="predicted"/>
<feature type="region of interest" description="Disordered" evidence="1">
    <location>
        <begin position="407"/>
        <end position="440"/>
    </location>
</feature>
<dbReference type="SUPFAM" id="SSF56935">
    <property type="entry name" value="Porins"/>
    <property type="match status" value="1"/>
</dbReference>
<dbReference type="AlphaFoldDB" id="A0A9X2ZZZ6"/>
<organism evidence="2 3">
    <name type="scientific">Salinibacter ruber</name>
    <dbReference type="NCBI Taxonomy" id="146919"/>
    <lineage>
        <taxon>Bacteria</taxon>
        <taxon>Pseudomonadati</taxon>
        <taxon>Rhodothermota</taxon>
        <taxon>Rhodothermia</taxon>
        <taxon>Rhodothermales</taxon>
        <taxon>Salinibacteraceae</taxon>
        <taxon>Salinibacter</taxon>
    </lineage>
</organism>
<protein>
    <submittedName>
        <fullName evidence="2">Uncharacterized protein</fullName>
    </submittedName>
</protein>
<evidence type="ECO:0000313" key="2">
    <source>
        <dbReference type="EMBL" id="MCS4037992.1"/>
    </source>
</evidence>
<evidence type="ECO:0000256" key="1">
    <source>
        <dbReference type="SAM" id="MobiDB-lite"/>
    </source>
</evidence>
<dbReference type="Proteomes" id="UP001155040">
    <property type="component" value="Unassembled WGS sequence"/>
</dbReference>